<dbReference type="RefSeq" id="WP_271635425.1">
    <property type="nucleotide sequence ID" value="NZ_CP094970.1"/>
</dbReference>
<accession>A0AA46TLA6</accession>
<name>A0AA46TLA6_9ACTN</name>
<dbReference type="InterPro" id="IPR004155">
    <property type="entry name" value="PBS_lyase_HEAT"/>
</dbReference>
<evidence type="ECO:0000313" key="2">
    <source>
        <dbReference type="Proteomes" id="UP001164390"/>
    </source>
</evidence>
<dbReference type="InterPro" id="IPR011989">
    <property type="entry name" value="ARM-like"/>
</dbReference>
<evidence type="ECO:0000313" key="1">
    <source>
        <dbReference type="EMBL" id="UYM06518.1"/>
    </source>
</evidence>
<organism evidence="1 2">
    <name type="scientific">Solicola gregarius</name>
    <dbReference type="NCBI Taxonomy" id="2908642"/>
    <lineage>
        <taxon>Bacteria</taxon>
        <taxon>Bacillati</taxon>
        <taxon>Actinomycetota</taxon>
        <taxon>Actinomycetes</taxon>
        <taxon>Propionibacteriales</taxon>
        <taxon>Nocardioidaceae</taxon>
        <taxon>Solicola</taxon>
    </lineage>
</organism>
<dbReference type="AlphaFoldDB" id="A0AA46TLA6"/>
<protein>
    <submittedName>
        <fullName evidence="1">HEAT repeat domain-containing protein</fullName>
    </submittedName>
</protein>
<dbReference type="SUPFAM" id="SSF48371">
    <property type="entry name" value="ARM repeat"/>
    <property type="match status" value="1"/>
</dbReference>
<dbReference type="EMBL" id="CP094970">
    <property type="protein sequence ID" value="UYM06518.1"/>
    <property type="molecule type" value="Genomic_DNA"/>
</dbReference>
<sequence length="149" mass="14953">MASAPRSSPGWATRTRRYVVPLGAIGEPSGLDPLLALARDDDLLVRAAALEGSAGLGCPAPLRTLAIAGVGDDAWQVRVGAVRGLAAVSGDTALAALASAVADLHADVRKAAVIALGDHAADPVAADALERAAKDIDADVRGYARRASA</sequence>
<dbReference type="Pfam" id="PF13646">
    <property type="entry name" value="HEAT_2"/>
    <property type="match status" value="1"/>
</dbReference>
<dbReference type="PROSITE" id="PS50096">
    <property type="entry name" value="IQ"/>
    <property type="match status" value="1"/>
</dbReference>
<dbReference type="Gene3D" id="1.25.10.10">
    <property type="entry name" value="Leucine-rich Repeat Variant"/>
    <property type="match status" value="1"/>
</dbReference>
<proteinExistence type="predicted"/>
<reference evidence="1" key="1">
    <citation type="submission" date="2022-01" db="EMBL/GenBank/DDBJ databases">
        <title>Nocardioidaceae gen. sp. A5X3R13.</title>
        <authorList>
            <person name="Lopez Marin M.A."/>
            <person name="Uhlik O."/>
        </authorList>
    </citation>
    <scope>NUCLEOTIDE SEQUENCE</scope>
    <source>
        <strain evidence="1">A5X3R13</strain>
    </source>
</reference>
<keyword evidence="2" id="KW-1185">Reference proteome</keyword>
<dbReference type="InterPro" id="IPR016024">
    <property type="entry name" value="ARM-type_fold"/>
</dbReference>
<dbReference type="KEGG" id="sgrg:L0C25_05445"/>
<dbReference type="SMART" id="SM00567">
    <property type="entry name" value="EZ_HEAT"/>
    <property type="match status" value="3"/>
</dbReference>
<gene>
    <name evidence="1" type="ORF">L0C25_05445</name>
</gene>
<dbReference type="Proteomes" id="UP001164390">
    <property type="component" value="Chromosome"/>
</dbReference>